<dbReference type="AlphaFoldDB" id="A0A9N8VJF2"/>
<comment type="similarity">
    <text evidence="4">Belongs to the GcvT family. CAF17/IBA57 subfamily.</text>
</comment>
<evidence type="ECO:0000313" key="7">
    <source>
        <dbReference type="Proteomes" id="UP000789831"/>
    </source>
</evidence>
<evidence type="ECO:0000313" key="6">
    <source>
        <dbReference type="EMBL" id="CAG8456879.1"/>
    </source>
</evidence>
<feature type="domain" description="CAF17 C-terminal" evidence="5">
    <location>
        <begin position="277"/>
        <end position="372"/>
    </location>
</feature>
<accession>A0A9N8VJF2</accession>
<dbReference type="EMBL" id="CAJVPL010000160">
    <property type="protein sequence ID" value="CAG8456879.1"/>
    <property type="molecule type" value="Genomic_DNA"/>
</dbReference>
<dbReference type="NCBIfam" id="TIGR03317">
    <property type="entry name" value="ygfZ_signature"/>
    <property type="match status" value="1"/>
</dbReference>
<name>A0A9N8VJF2_9GLOM</name>
<dbReference type="InterPro" id="IPR057460">
    <property type="entry name" value="CAF17_C"/>
</dbReference>
<sequence length="380" mass="43236">MHRWLKPKATFALLRNRNFLKNYGQRRATITRGLNTSPITINQPSFQVIEEESVHQGEHYVQVPKRGLVELAGKDTMKFLQGLITNDITSINTGVNVFYTAFLNSMGRVLFDTFIYQKNGVPEPVVLVECDLRIIPEFTNHLKKYLLRSKVVINDVSSEYKIWNIWGNKNLSDTSGLNSTLFKGGYVDQRCSGMGLRILIPANMKPNLTSKFTELPSEEYAIRRILHGVPEGIDDFVPEKALPLQSNFDYMGGIDFRKGCYIGQELTFRTYHTGVTRRRILPVQLYPFSATNAPTKLSVDRNIQVVTPVPYSDIHPYGQSGRVAGNIGVCSHNIALALIKLDKVDVDDLVVYAEGKKHIYRVKPFIPSWWPKDENEQKQK</sequence>
<dbReference type="OrthoDB" id="191995at2759"/>
<evidence type="ECO:0000256" key="3">
    <source>
        <dbReference type="ARBA" id="ARBA00023128"/>
    </source>
</evidence>
<comment type="caution">
    <text evidence="6">The sequence shown here is derived from an EMBL/GenBank/DDBJ whole genome shotgun (WGS) entry which is preliminary data.</text>
</comment>
<protein>
    <submittedName>
        <fullName evidence="6">4357_t:CDS:1</fullName>
    </submittedName>
</protein>
<proteinExistence type="inferred from homology"/>
<dbReference type="GO" id="GO:0005759">
    <property type="term" value="C:mitochondrial matrix"/>
    <property type="evidence" value="ECO:0007669"/>
    <property type="project" value="TreeGrafter"/>
</dbReference>
<dbReference type="InterPro" id="IPR045179">
    <property type="entry name" value="YgfZ/GcvT"/>
</dbReference>
<evidence type="ECO:0000259" key="5">
    <source>
        <dbReference type="Pfam" id="PF25455"/>
    </source>
</evidence>
<keyword evidence="3" id="KW-0496">Mitochondrion</keyword>
<dbReference type="GO" id="GO:0016226">
    <property type="term" value="P:iron-sulfur cluster assembly"/>
    <property type="evidence" value="ECO:0007669"/>
    <property type="project" value="TreeGrafter"/>
</dbReference>
<dbReference type="Gene3D" id="3.30.1360.120">
    <property type="entry name" value="Probable tRNA modification gtpase trme, domain 1"/>
    <property type="match status" value="1"/>
</dbReference>
<gene>
    <name evidence="6" type="ORF">AGERDE_LOCUS2045</name>
</gene>
<keyword evidence="2" id="KW-0809">Transit peptide</keyword>
<organism evidence="6 7">
    <name type="scientific">Ambispora gerdemannii</name>
    <dbReference type="NCBI Taxonomy" id="144530"/>
    <lineage>
        <taxon>Eukaryota</taxon>
        <taxon>Fungi</taxon>
        <taxon>Fungi incertae sedis</taxon>
        <taxon>Mucoromycota</taxon>
        <taxon>Glomeromycotina</taxon>
        <taxon>Glomeromycetes</taxon>
        <taxon>Archaeosporales</taxon>
        <taxon>Ambisporaceae</taxon>
        <taxon>Ambispora</taxon>
    </lineage>
</organism>
<dbReference type="PANTHER" id="PTHR22602">
    <property type="entry name" value="TRANSFERASE CAF17, MITOCHONDRIAL-RELATED"/>
    <property type="match status" value="1"/>
</dbReference>
<keyword evidence="7" id="KW-1185">Reference proteome</keyword>
<dbReference type="SUPFAM" id="SSF103025">
    <property type="entry name" value="Folate-binding domain"/>
    <property type="match status" value="1"/>
</dbReference>
<comment type="subcellular location">
    <subcellularLocation>
        <location evidence="1">Mitochondrion</location>
    </subcellularLocation>
</comment>
<dbReference type="Pfam" id="PF25455">
    <property type="entry name" value="Beta-barrel_CAF17_C"/>
    <property type="match status" value="1"/>
</dbReference>
<evidence type="ECO:0000256" key="2">
    <source>
        <dbReference type="ARBA" id="ARBA00022946"/>
    </source>
</evidence>
<dbReference type="InterPro" id="IPR017703">
    <property type="entry name" value="YgfZ/GCV_T_CS"/>
</dbReference>
<dbReference type="Proteomes" id="UP000789831">
    <property type="component" value="Unassembled WGS sequence"/>
</dbReference>
<dbReference type="InterPro" id="IPR027266">
    <property type="entry name" value="TrmE/GcvT-like"/>
</dbReference>
<reference evidence="6" key="1">
    <citation type="submission" date="2021-06" db="EMBL/GenBank/DDBJ databases">
        <authorList>
            <person name="Kallberg Y."/>
            <person name="Tangrot J."/>
            <person name="Rosling A."/>
        </authorList>
    </citation>
    <scope>NUCLEOTIDE SEQUENCE</scope>
    <source>
        <strain evidence="6">MT106</strain>
    </source>
</reference>
<dbReference type="PANTHER" id="PTHR22602:SF0">
    <property type="entry name" value="TRANSFERASE CAF17, MITOCHONDRIAL-RELATED"/>
    <property type="match status" value="1"/>
</dbReference>
<evidence type="ECO:0000256" key="1">
    <source>
        <dbReference type="ARBA" id="ARBA00004173"/>
    </source>
</evidence>
<evidence type="ECO:0000256" key="4">
    <source>
        <dbReference type="ARBA" id="ARBA00093447"/>
    </source>
</evidence>